<name>A0A0D0H3E1_9MICO</name>
<evidence type="ECO:0000259" key="1">
    <source>
        <dbReference type="Pfam" id="PF16571"/>
    </source>
</evidence>
<dbReference type="GO" id="GO:0003746">
    <property type="term" value="F:translation elongation factor activity"/>
    <property type="evidence" value="ECO:0007669"/>
    <property type="project" value="UniProtKB-KW"/>
</dbReference>
<accession>A0A0D0H3E1</accession>
<dbReference type="Proteomes" id="UP000032120">
    <property type="component" value="Unassembled WGS sequence"/>
</dbReference>
<organism evidence="2 3">
    <name type="scientific">Leucobacter komagatae</name>
    <dbReference type="NCBI Taxonomy" id="55969"/>
    <lineage>
        <taxon>Bacteria</taxon>
        <taxon>Bacillati</taxon>
        <taxon>Actinomycetota</taxon>
        <taxon>Actinomycetes</taxon>
        <taxon>Micrococcales</taxon>
        <taxon>Microbacteriaceae</taxon>
        <taxon>Leucobacter</taxon>
    </lineage>
</organism>
<dbReference type="RefSeq" id="WP_042545098.1">
    <property type="nucleotide sequence ID" value="NZ_JXSQ01000026.1"/>
</dbReference>
<gene>
    <name evidence="2" type="ORF">SD72_13995</name>
</gene>
<dbReference type="EMBL" id="JXSQ01000026">
    <property type="protein sequence ID" value="KIP51675.1"/>
    <property type="molecule type" value="Genomic_DNA"/>
</dbReference>
<dbReference type="OrthoDB" id="4171838at2"/>
<feature type="domain" description="Elongation factor G-binding protein C-terminal treble-clef zinc-finger" evidence="1">
    <location>
        <begin position="9"/>
        <end position="161"/>
    </location>
</feature>
<evidence type="ECO:0000313" key="3">
    <source>
        <dbReference type="Proteomes" id="UP000032120"/>
    </source>
</evidence>
<protein>
    <submittedName>
        <fullName evidence="2">Translation elongation factor</fullName>
    </submittedName>
</protein>
<dbReference type="AlphaFoldDB" id="A0A0D0H3E1"/>
<keyword evidence="2" id="KW-0648">Protein biosynthesis</keyword>
<evidence type="ECO:0000313" key="2">
    <source>
        <dbReference type="EMBL" id="KIP51675.1"/>
    </source>
</evidence>
<proteinExistence type="predicted"/>
<comment type="caution">
    <text evidence="2">The sequence shown here is derived from an EMBL/GenBank/DDBJ whole genome shotgun (WGS) entry which is preliminary data.</text>
</comment>
<keyword evidence="3" id="KW-1185">Reference proteome</keyword>
<reference evidence="2 3" key="1">
    <citation type="submission" date="2015-01" db="EMBL/GenBank/DDBJ databases">
        <title>Draft genome sequence of Leucobacter komagatae strain VKM ST2845.</title>
        <authorList>
            <person name="Karlyshev A.V."/>
            <person name="Kudryashova E.B."/>
        </authorList>
    </citation>
    <scope>NUCLEOTIDE SEQUENCE [LARGE SCALE GENOMIC DNA]</scope>
    <source>
        <strain evidence="2 3">VKM ST2845</strain>
    </source>
</reference>
<dbReference type="InterPro" id="IPR032330">
    <property type="entry name" value="EF-G-binding_C"/>
</dbReference>
<keyword evidence="2" id="KW-0251">Elongation factor</keyword>
<dbReference type="Pfam" id="PF16571">
    <property type="entry name" value="FBP_C"/>
    <property type="match status" value="1"/>
</dbReference>
<sequence length="167" mass="18808">MLPLTDPFIRSSFINASRREVKEMKLPAGFEDLADTDWDDLDFLGWRDPKFARRAYVVLPQLFGDPVGVTLVQAEASPRARAMCNWCQDVRLPNEVVFWSAKRAGDAGRRGNTVGVLVCREFQCSENVRKDPPPAYEGYDVAGARERRIDSLRLKVAGFADMLVTGR</sequence>